<evidence type="ECO:0000256" key="1">
    <source>
        <dbReference type="SAM" id="MobiDB-lite"/>
    </source>
</evidence>
<organism evidence="2">
    <name type="scientific">marine sediment metagenome</name>
    <dbReference type="NCBI Taxonomy" id="412755"/>
    <lineage>
        <taxon>unclassified sequences</taxon>
        <taxon>metagenomes</taxon>
        <taxon>ecological metagenomes</taxon>
    </lineage>
</organism>
<evidence type="ECO:0000313" key="2">
    <source>
        <dbReference type="EMBL" id="KKM76620.1"/>
    </source>
</evidence>
<sequence length="93" mass="10236">MSIEKFAGKTGDTFIAGPQELQLITRTTQTAAAVKRMARLLRVATESAQDSYDAGTSTDPEPCVVFEIHRRVPTRDDSRTTRARLAHDSRTTG</sequence>
<reference evidence="2" key="1">
    <citation type="journal article" date="2015" name="Nature">
        <title>Complex archaea that bridge the gap between prokaryotes and eukaryotes.</title>
        <authorList>
            <person name="Spang A."/>
            <person name="Saw J.H."/>
            <person name="Jorgensen S.L."/>
            <person name="Zaremba-Niedzwiedzka K."/>
            <person name="Martijn J."/>
            <person name="Lind A.E."/>
            <person name="van Eijk R."/>
            <person name="Schleper C."/>
            <person name="Guy L."/>
            <person name="Ettema T.J."/>
        </authorList>
    </citation>
    <scope>NUCLEOTIDE SEQUENCE</scope>
</reference>
<protein>
    <submittedName>
        <fullName evidence="2">Uncharacterized protein</fullName>
    </submittedName>
</protein>
<accession>A0A0F9MIR9</accession>
<feature type="region of interest" description="Disordered" evidence="1">
    <location>
        <begin position="74"/>
        <end position="93"/>
    </location>
</feature>
<name>A0A0F9MIR9_9ZZZZ</name>
<gene>
    <name evidence="2" type="ORF">LCGC14_1378270</name>
</gene>
<comment type="caution">
    <text evidence="2">The sequence shown here is derived from an EMBL/GenBank/DDBJ whole genome shotgun (WGS) entry which is preliminary data.</text>
</comment>
<dbReference type="EMBL" id="LAZR01008777">
    <property type="protein sequence ID" value="KKM76620.1"/>
    <property type="molecule type" value="Genomic_DNA"/>
</dbReference>
<proteinExistence type="predicted"/>
<dbReference type="AlphaFoldDB" id="A0A0F9MIR9"/>